<protein>
    <recommendedName>
        <fullName evidence="3">Protein-disulfide isomerase</fullName>
    </recommendedName>
</protein>
<accession>A1SYA6</accession>
<dbReference type="AlphaFoldDB" id="A1SYA6"/>
<dbReference type="Proteomes" id="UP000000639">
    <property type="component" value="Chromosome"/>
</dbReference>
<reference evidence="1 2" key="1">
    <citation type="submission" date="2007-01" db="EMBL/GenBank/DDBJ databases">
        <title>Complete sequence of Psychromonas ingrahamii 37.</title>
        <authorList>
            <consortium name="US DOE Joint Genome Institute"/>
            <person name="Copeland A."/>
            <person name="Lucas S."/>
            <person name="Lapidus A."/>
            <person name="Barry K."/>
            <person name="Detter J.C."/>
            <person name="Glavina del Rio T."/>
            <person name="Hammon N."/>
            <person name="Israni S."/>
            <person name="Dalin E."/>
            <person name="Tice H."/>
            <person name="Pitluck S."/>
            <person name="Thompson L.S."/>
            <person name="Brettin T."/>
            <person name="Bruce D."/>
            <person name="Han C."/>
            <person name="Tapia R."/>
            <person name="Schmutz J."/>
            <person name="Larimer F."/>
            <person name="Land M."/>
            <person name="Hauser L."/>
            <person name="Kyrpides N."/>
            <person name="Ivanova N."/>
            <person name="Staley J."/>
            <person name="Richardson P."/>
        </authorList>
    </citation>
    <scope>NUCLEOTIDE SEQUENCE [LARGE SCALE GENOMIC DNA]</scope>
    <source>
        <strain evidence="1 2">37</strain>
    </source>
</reference>
<sequence>MTPELFFIYDSHCPWSYASTALVNQIEKSYPEITIHLWHCAHYDGSDRVGHEKMDRVAKESVVKFGQHYKRFVDSPKNAIMTANFMAWLQNKQPEKELAVLNALQKAHFIEGNPFGCKHDFNEIIEQFKLSPPNKIFKDELTSEAEYTLSDISEIQAFIKTTDFPALLLTVDENAVLLNHSLYLSKPEAVIEAIKQELA</sequence>
<dbReference type="OrthoDB" id="9813770at2"/>
<evidence type="ECO:0000313" key="1">
    <source>
        <dbReference type="EMBL" id="ABM04471.1"/>
    </source>
</evidence>
<organism evidence="1 2">
    <name type="scientific">Psychromonas ingrahamii (strain DSM 17664 / CCUG 51855 / 37)</name>
    <dbReference type="NCBI Taxonomy" id="357804"/>
    <lineage>
        <taxon>Bacteria</taxon>
        <taxon>Pseudomonadati</taxon>
        <taxon>Pseudomonadota</taxon>
        <taxon>Gammaproteobacteria</taxon>
        <taxon>Alteromonadales</taxon>
        <taxon>Psychromonadaceae</taxon>
        <taxon>Psychromonas</taxon>
    </lineage>
</organism>
<keyword evidence="2" id="KW-1185">Reference proteome</keyword>
<name>A1SYA6_PSYIN</name>
<dbReference type="SUPFAM" id="SSF52833">
    <property type="entry name" value="Thioredoxin-like"/>
    <property type="match status" value="1"/>
</dbReference>
<dbReference type="KEGG" id="pin:Ping_2764"/>
<gene>
    <name evidence="1" type="ordered locus">Ping_2764</name>
</gene>
<dbReference type="InterPro" id="IPR036249">
    <property type="entry name" value="Thioredoxin-like_sf"/>
</dbReference>
<evidence type="ECO:0008006" key="3">
    <source>
        <dbReference type="Google" id="ProtNLM"/>
    </source>
</evidence>
<dbReference type="eggNOG" id="COG3531">
    <property type="taxonomic scope" value="Bacteria"/>
</dbReference>
<dbReference type="HOGENOM" id="CLU_1239444_0_0_6"/>
<dbReference type="RefSeq" id="WP_011771026.1">
    <property type="nucleotide sequence ID" value="NC_008709.1"/>
</dbReference>
<dbReference type="EMBL" id="CP000510">
    <property type="protein sequence ID" value="ABM04471.1"/>
    <property type="molecule type" value="Genomic_DNA"/>
</dbReference>
<proteinExistence type="predicted"/>
<evidence type="ECO:0000313" key="2">
    <source>
        <dbReference type="Proteomes" id="UP000000639"/>
    </source>
</evidence>
<dbReference type="Gene3D" id="3.40.30.10">
    <property type="entry name" value="Glutaredoxin"/>
    <property type="match status" value="1"/>
</dbReference>